<dbReference type="AlphaFoldDB" id="A0A6P5ETH3"/>
<dbReference type="Pfam" id="PF00892">
    <property type="entry name" value="EamA"/>
    <property type="match status" value="1"/>
</dbReference>
<keyword evidence="9" id="KW-1185">Reference proteome</keyword>
<accession>A0A6P5ETH3</accession>
<keyword evidence="3 6" id="KW-0812">Transmembrane</keyword>
<evidence type="ECO:0000256" key="1">
    <source>
        <dbReference type="ARBA" id="ARBA00004141"/>
    </source>
</evidence>
<evidence type="ECO:0000256" key="6">
    <source>
        <dbReference type="RuleBase" id="RU363077"/>
    </source>
</evidence>
<dbReference type="SUPFAM" id="SSF103481">
    <property type="entry name" value="Multidrug resistance efflux transporter EmrE"/>
    <property type="match status" value="1"/>
</dbReference>
<organism evidence="9 10">
    <name type="scientific">Ananas comosus</name>
    <name type="common">Pineapple</name>
    <name type="synonym">Ananas ananas</name>
    <dbReference type="NCBI Taxonomy" id="4615"/>
    <lineage>
        <taxon>Eukaryota</taxon>
        <taxon>Viridiplantae</taxon>
        <taxon>Streptophyta</taxon>
        <taxon>Embryophyta</taxon>
        <taxon>Tracheophyta</taxon>
        <taxon>Spermatophyta</taxon>
        <taxon>Magnoliopsida</taxon>
        <taxon>Liliopsida</taxon>
        <taxon>Poales</taxon>
        <taxon>Bromeliaceae</taxon>
        <taxon>Bromelioideae</taxon>
        <taxon>Ananas</taxon>
    </lineage>
</organism>
<feature type="transmembrane region" description="Helical" evidence="6">
    <location>
        <begin position="157"/>
        <end position="178"/>
    </location>
</feature>
<dbReference type="GO" id="GO:0016020">
    <property type="term" value="C:membrane"/>
    <property type="evidence" value="ECO:0007669"/>
    <property type="project" value="UniProtKB-SubCell"/>
</dbReference>
<name>A0A6P5ETH3_ANACO</name>
<feature type="compositionally biased region" description="Basic and acidic residues" evidence="7">
    <location>
        <begin position="240"/>
        <end position="250"/>
    </location>
</feature>
<dbReference type="InterPro" id="IPR000620">
    <property type="entry name" value="EamA_dom"/>
</dbReference>
<evidence type="ECO:0000256" key="7">
    <source>
        <dbReference type="SAM" id="MobiDB-lite"/>
    </source>
</evidence>
<feature type="transmembrane region" description="Helical" evidence="6">
    <location>
        <begin position="44"/>
        <end position="64"/>
    </location>
</feature>
<feature type="transmembrane region" description="Helical" evidence="6">
    <location>
        <begin position="210"/>
        <end position="229"/>
    </location>
</feature>
<evidence type="ECO:0000256" key="5">
    <source>
        <dbReference type="ARBA" id="ARBA00023136"/>
    </source>
</evidence>
<evidence type="ECO:0000256" key="2">
    <source>
        <dbReference type="ARBA" id="ARBA00007635"/>
    </source>
</evidence>
<dbReference type="PANTHER" id="PTHR31218">
    <property type="entry name" value="WAT1-RELATED PROTEIN"/>
    <property type="match status" value="1"/>
</dbReference>
<dbReference type="GO" id="GO:0022857">
    <property type="term" value="F:transmembrane transporter activity"/>
    <property type="evidence" value="ECO:0007669"/>
    <property type="project" value="InterPro"/>
</dbReference>
<feature type="region of interest" description="Disordered" evidence="7">
    <location>
        <begin position="240"/>
        <end position="276"/>
    </location>
</feature>
<keyword evidence="4 6" id="KW-1133">Transmembrane helix</keyword>
<evidence type="ECO:0000313" key="9">
    <source>
        <dbReference type="Proteomes" id="UP000515123"/>
    </source>
</evidence>
<evidence type="ECO:0000256" key="3">
    <source>
        <dbReference type="ARBA" id="ARBA00022692"/>
    </source>
</evidence>
<evidence type="ECO:0000259" key="8">
    <source>
        <dbReference type="Pfam" id="PF00892"/>
    </source>
</evidence>
<dbReference type="InterPro" id="IPR037185">
    <property type="entry name" value="EmrE-like"/>
</dbReference>
<dbReference type="Proteomes" id="UP000515123">
    <property type="component" value="Linkage group 3"/>
</dbReference>
<dbReference type="InterPro" id="IPR030184">
    <property type="entry name" value="WAT1-related"/>
</dbReference>
<feature type="transmembrane region" description="Helical" evidence="6">
    <location>
        <begin position="121"/>
        <end position="142"/>
    </location>
</feature>
<reference evidence="9" key="1">
    <citation type="journal article" date="2015" name="Nat. Genet.">
        <title>The pineapple genome and the evolution of CAM photosynthesis.</title>
        <authorList>
            <person name="Ming R."/>
            <person name="VanBuren R."/>
            <person name="Wai C.M."/>
            <person name="Tang H."/>
            <person name="Schatz M.C."/>
            <person name="Bowers J.E."/>
            <person name="Lyons E."/>
            <person name="Wang M.L."/>
            <person name="Chen J."/>
            <person name="Biggers E."/>
            <person name="Zhang J."/>
            <person name="Huang L."/>
            <person name="Zhang L."/>
            <person name="Miao W."/>
            <person name="Zhang J."/>
            <person name="Ye Z."/>
            <person name="Miao C."/>
            <person name="Lin Z."/>
            <person name="Wang H."/>
            <person name="Zhou H."/>
            <person name="Yim W.C."/>
            <person name="Priest H.D."/>
            <person name="Zheng C."/>
            <person name="Woodhouse M."/>
            <person name="Edger P.P."/>
            <person name="Guyot R."/>
            <person name="Guo H.B."/>
            <person name="Guo H."/>
            <person name="Zheng G."/>
            <person name="Singh R."/>
            <person name="Sharma A."/>
            <person name="Min X."/>
            <person name="Zheng Y."/>
            <person name="Lee H."/>
            <person name="Gurtowski J."/>
            <person name="Sedlazeck F.J."/>
            <person name="Harkess A."/>
            <person name="McKain M.R."/>
            <person name="Liao Z."/>
            <person name="Fang J."/>
            <person name="Liu J."/>
            <person name="Zhang X."/>
            <person name="Zhang Q."/>
            <person name="Hu W."/>
            <person name="Qin Y."/>
            <person name="Wang K."/>
            <person name="Chen L.Y."/>
            <person name="Shirley N."/>
            <person name="Lin Y.R."/>
            <person name="Liu L.Y."/>
            <person name="Hernandez A.G."/>
            <person name="Wright C.L."/>
            <person name="Bulone V."/>
            <person name="Tuskan G.A."/>
            <person name="Heath K."/>
            <person name="Zee F."/>
            <person name="Moore P.H."/>
            <person name="Sunkar R."/>
            <person name="Leebens-Mack J.H."/>
            <person name="Mockler T."/>
            <person name="Bennetzen J.L."/>
            <person name="Freeling M."/>
            <person name="Sankoff D."/>
            <person name="Paterson A.H."/>
            <person name="Zhu X."/>
            <person name="Yang X."/>
            <person name="Smith J.A."/>
            <person name="Cushman J.C."/>
            <person name="Paull R.E."/>
            <person name="Yu Q."/>
        </authorList>
    </citation>
    <scope>NUCLEOTIDE SEQUENCE [LARGE SCALE GENOMIC DNA]</scope>
    <source>
        <strain evidence="9">cv. F153</strain>
    </source>
</reference>
<dbReference type="RefSeq" id="XP_020084623.1">
    <property type="nucleotide sequence ID" value="XM_020229034.1"/>
</dbReference>
<gene>
    <name evidence="10" type="primary">LOC109707624</name>
</gene>
<feature type="transmembrane region" description="Helical" evidence="6">
    <location>
        <begin position="185"/>
        <end position="204"/>
    </location>
</feature>
<feature type="compositionally biased region" description="Basic and acidic residues" evidence="7">
    <location>
        <begin position="265"/>
        <end position="276"/>
    </location>
</feature>
<comment type="subcellular location">
    <subcellularLocation>
        <location evidence="1 6">Membrane</location>
        <topology evidence="1 6">Multi-pass membrane protein</topology>
    </subcellularLocation>
</comment>
<feature type="domain" description="EamA" evidence="8">
    <location>
        <begin position="91"/>
        <end position="229"/>
    </location>
</feature>
<proteinExistence type="inferred from homology"/>
<keyword evidence="5 6" id="KW-0472">Membrane</keyword>
<comment type="similarity">
    <text evidence="2 6">Belongs to the drug/metabolite transporter (DMT) superfamily. Plant drug/metabolite exporter (P-DME) (TC 2.A.7.4) family.</text>
</comment>
<sequence length="276" mass="30798">MYFTSLRYTSPTFVSSMVNTIASMTFVTAICLRLEHLDAKSPRGIAKIVGTVVSLAGVTTMTLYKGHAIRNLWGALIHLQGSSAVHKSWLKGSILTVASCITWSIWYIMQAFTLKRYPAQLSLTTWMSFVGGAQSAVFTAFVEQKTSAWIIGFDIKFWSIIYSGVVCSGLIIFIQLWCTEEKGPVFVTMFNPLSTIMVALLAYFVFGERLYMGSIMGGVIVIVGLYLVLWGKERDKECREQAEKQPDSTYDKQNGAREVSATNNGEKDEMKEFYAV</sequence>
<evidence type="ECO:0000313" key="10">
    <source>
        <dbReference type="RefSeq" id="XP_020084623.1"/>
    </source>
</evidence>
<feature type="transmembrane region" description="Helical" evidence="6">
    <location>
        <begin position="12"/>
        <end position="32"/>
    </location>
</feature>
<dbReference type="GeneID" id="109707624"/>
<dbReference type="OrthoDB" id="1728340at2759"/>
<protein>
    <recommendedName>
        <fullName evidence="6">WAT1-related protein</fullName>
    </recommendedName>
</protein>
<evidence type="ECO:0000256" key="4">
    <source>
        <dbReference type="ARBA" id="ARBA00022989"/>
    </source>
</evidence>
<reference evidence="10" key="2">
    <citation type="submission" date="2025-08" db="UniProtKB">
        <authorList>
            <consortium name="RefSeq"/>
        </authorList>
    </citation>
    <scope>IDENTIFICATION</scope>
    <source>
        <tissue evidence="10">Leaf</tissue>
    </source>
</reference>
<feature type="transmembrane region" description="Helical" evidence="6">
    <location>
        <begin position="89"/>
        <end position="109"/>
    </location>
</feature>